<feature type="domain" description="Gp5/Type VI secretion system Vgr protein OB-fold" evidence="1">
    <location>
        <begin position="374"/>
        <end position="453"/>
    </location>
</feature>
<dbReference type="Gene3D" id="2.40.50.230">
    <property type="entry name" value="Gp5 N-terminal domain"/>
    <property type="match status" value="1"/>
</dbReference>
<dbReference type="Proteomes" id="UP000249300">
    <property type="component" value="Chromosome 1"/>
</dbReference>
<dbReference type="Gene3D" id="2.30.110.50">
    <property type="match status" value="1"/>
</dbReference>
<dbReference type="Gene3D" id="3.55.50.10">
    <property type="entry name" value="Baseplate protein-like domains"/>
    <property type="match status" value="1"/>
</dbReference>
<dbReference type="RefSeq" id="WP_023940826.1">
    <property type="nucleotide sequence ID" value="NZ_JQJB01000013.1"/>
</dbReference>
<dbReference type="AlphaFoldDB" id="A0A2X4PPF8"/>
<dbReference type="OrthoDB" id="1907165at2"/>
<gene>
    <name evidence="2" type="ORF">NCTC12858_01620</name>
</gene>
<dbReference type="EMBL" id="LS483447">
    <property type="protein sequence ID" value="SQH73753.1"/>
    <property type="molecule type" value="Genomic_DNA"/>
</dbReference>
<evidence type="ECO:0000259" key="1">
    <source>
        <dbReference type="Pfam" id="PF04717"/>
    </source>
</evidence>
<proteinExistence type="predicted"/>
<protein>
    <submittedName>
        <fullName evidence="2">Uncharacterized protein conserved in bacteria</fullName>
    </submittedName>
</protein>
<sequence>MGAGTNLNAVKTKIRLDGEEILFESLILDQTMNSCHRFEIIREYPTHNQLWKETPEKLIGAVGARVLIRFDHIVSGQFYEFSGWVTDIRIDTGEESADRGVRLRSSRMRIIGRGDVVSLDGAPTMNSFIDQQLSGIVSEVTRDTYFKVECNPRYKGILPYAMQYRESNFEFLNRLSRIYGELFYYDGRTLFFGTPKSADSEKLFFDKDLLNLRTGASARPRKYAHYDYAAEEDKFLRFQADDQIPGGNPLIDDVVNRADRLFPEKGVIPSNSPVYTEFNLQDLVEERKADAVGRMLYIEAETQTCRITLGSVVDILFPEAMDVPALGKYRITAIQHYVSTGGKNYSNRFLASPALIDCVPEAYSREVKAYPEMAIVSDNKDPKNHGRVKVQFDWQKPKGLSTNWLRVQTPDAGSSKKVTTNRGFVAIPEVGDQVMVGFEYGDPHRPFVMGSLFHGKSGIGGGVDNKIKSLSTRSGNRLELNDEDGSILLADPDSVKMRFDGKGNATTNANISHSINAGNKSSINVGATKEQPAQAVISADAEGNILIDGKTKITIQVGKNRIEISKDGIITTAADGSIETLAQTGSVSIESASAEASLKGSSKTKVGGGEKTYVSGGKVEINS</sequence>
<organism evidence="2 3">
    <name type="scientific">Porphyromonas crevioricanis</name>
    <dbReference type="NCBI Taxonomy" id="393921"/>
    <lineage>
        <taxon>Bacteria</taxon>
        <taxon>Pseudomonadati</taxon>
        <taxon>Bacteroidota</taxon>
        <taxon>Bacteroidia</taxon>
        <taxon>Bacteroidales</taxon>
        <taxon>Porphyromonadaceae</taxon>
        <taxon>Porphyromonas</taxon>
    </lineage>
</organism>
<keyword evidence="3" id="KW-1185">Reference proteome</keyword>
<dbReference type="InterPro" id="IPR037026">
    <property type="entry name" value="Vgr_OB-fold_dom_sf"/>
</dbReference>
<evidence type="ECO:0000313" key="2">
    <source>
        <dbReference type="EMBL" id="SQH73753.1"/>
    </source>
</evidence>
<dbReference type="SUPFAM" id="SSF69349">
    <property type="entry name" value="Phage fibre proteins"/>
    <property type="match status" value="1"/>
</dbReference>
<dbReference type="SUPFAM" id="SSF69279">
    <property type="entry name" value="Phage tail proteins"/>
    <property type="match status" value="1"/>
</dbReference>
<name>A0A2X4PPF8_9PORP</name>
<evidence type="ECO:0000313" key="3">
    <source>
        <dbReference type="Proteomes" id="UP000249300"/>
    </source>
</evidence>
<dbReference type="InterPro" id="IPR006531">
    <property type="entry name" value="Gp5/Vgr_OB"/>
</dbReference>
<dbReference type="Pfam" id="PF04717">
    <property type="entry name" value="Phage_base_V"/>
    <property type="match status" value="1"/>
</dbReference>
<reference evidence="2 3" key="1">
    <citation type="submission" date="2018-06" db="EMBL/GenBank/DDBJ databases">
        <authorList>
            <consortium name="Pathogen Informatics"/>
            <person name="Doyle S."/>
        </authorList>
    </citation>
    <scope>NUCLEOTIDE SEQUENCE [LARGE SCALE GENOMIC DNA]</scope>
    <source>
        <strain evidence="2 3">NCTC12858</strain>
    </source>
</reference>
<dbReference type="SUPFAM" id="SSF69255">
    <property type="entry name" value="gp5 N-terminal domain-like"/>
    <property type="match status" value="1"/>
</dbReference>
<dbReference type="KEGG" id="pcre:NCTC12858_01620"/>
<accession>A0A2X4PPF8</accession>